<feature type="transmembrane region" description="Helical" evidence="19">
    <location>
        <begin position="693"/>
        <end position="720"/>
    </location>
</feature>
<keyword evidence="10" id="KW-0333">Golgi apparatus</keyword>
<evidence type="ECO:0000256" key="13">
    <source>
        <dbReference type="ARBA" id="ARBA00023136"/>
    </source>
</evidence>
<dbReference type="OrthoDB" id="1914839at2759"/>
<evidence type="ECO:0000313" key="21">
    <source>
        <dbReference type="EMBL" id="RDW73540.1"/>
    </source>
</evidence>
<dbReference type="STRING" id="1849047.A0A3D8RHU1"/>
<proteinExistence type="inferred from homology"/>
<dbReference type="GO" id="GO:0005789">
    <property type="term" value="C:endoplasmic reticulum membrane"/>
    <property type="evidence" value="ECO:0007669"/>
    <property type="project" value="UniProtKB-SubCell"/>
</dbReference>
<feature type="transmembrane region" description="Helical" evidence="19">
    <location>
        <begin position="892"/>
        <end position="915"/>
    </location>
</feature>
<keyword evidence="7" id="KW-0677">Repeat</keyword>
<keyword evidence="11" id="KW-0443">Lipid metabolism</keyword>
<feature type="transmembrane region" description="Helical" evidence="19">
    <location>
        <begin position="319"/>
        <end position="340"/>
    </location>
</feature>
<feature type="transmembrane region" description="Helical" evidence="19">
    <location>
        <begin position="595"/>
        <end position="619"/>
    </location>
</feature>
<keyword evidence="5" id="KW-0853">WD repeat</keyword>
<evidence type="ECO:0000256" key="1">
    <source>
        <dbReference type="ARBA" id="ARBA00004477"/>
    </source>
</evidence>
<feature type="region of interest" description="Disordered" evidence="18">
    <location>
        <begin position="121"/>
        <end position="152"/>
    </location>
</feature>
<dbReference type="InterPro" id="IPR053958">
    <property type="entry name" value="HMGCR/SNAP/NPC1-like_SSD"/>
</dbReference>
<evidence type="ECO:0000256" key="16">
    <source>
        <dbReference type="ARBA" id="ARBA00023329"/>
    </source>
</evidence>
<keyword evidence="12" id="KW-0446">Lipid-binding</keyword>
<feature type="region of interest" description="Disordered" evidence="18">
    <location>
        <begin position="408"/>
        <end position="431"/>
    </location>
</feature>
<dbReference type="PROSITE" id="PS50156">
    <property type="entry name" value="SSD"/>
    <property type="match status" value="1"/>
</dbReference>
<evidence type="ECO:0000256" key="15">
    <source>
        <dbReference type="ARBA" id="ARBA00023221"/>
    </source>
</evidence>
<dbReference type="Pfam" id="PF12349">
    <property type="entry name" value="Sterol-sensing"/>
    <property type="match status" value="1"/>
</dbReference>
<evidence type="ECO:0000256" key="6">
    <source>
        <dbReference type="ARBA" id="ARBA00022692"/>
    </source>
</evidence>
<keyword evidence="9 19" id="KW-1133">Transmembrane helix</keyword>
<evidence type="ECO:0000256" key="12">
    <source>
        <dbReference type="ARBA" id="ARBA00023121"/>
    </source>
</evidence>
<feature type="transmembrane region" description="Helical" evidence="19">
    <location>
        <begin position="631"/>
        <end position="652"/>
    </location>
</feature>
<dbReference type="GO" id="GO:0032936">
    <property type="term" value="C:SREBP-SCAP complex"/>
    <property type="evidence" value="ECO:0007669"/>
    <property type="project" value="TreeGrafter"/>
</dbReference>
<dbReference type="GO" id="GO:0032934">
    <property type="term" value="F:sterol binding"/>
    <property type="evidence" value="ECO:0007669"/>
    <property type="project" value="InterPro"/>
</dbReference>
<dbReference type="GO" id="GO:0008202">
    <property type="term" value="P:steroid metabolic process"/>
    <property type="evidence" value="ECO:0007669"/>
    <property type="project" value="UniProtKB-KW"/>
</dbReference>
<keyword evidence="15" id="KW-0753">Steroid metabolism</keyword>
<keyword evidence="14" id="KW-0325">Glycoprotein</keyword>
<protein>
    <recommendedName>
        <fullName evidence="4">Sterol regulatory element-binding protein cleavage-activating protein</fullName>
    </recommendedName>
</protein>
<evidence type="ECO:0000256" key="14">
    <source>
        <dbReference type="ARBA" id="ARBA00023180"/>
    </source>
</evidence>
<dbReference type="Proteomes" id="UP000256645">
    <property type="component" value="Unassembled WGS sequence"/>
</dbReference>
<evidence type="ECO:0000256" key="18">
    <source>
        <dbReference type="SAM" id="MobiDB-lite"/>
    </source>
</evidence>
<feature type="transmembrane region" description="Helical" evidence="19">
    <location>
        <begin position="566"/>
        <end position="583"/>
    </location>
</feature>
<evidence type="ECO:0000256" key="5">
    <source>
        <dbReference type="ARBA" id="ARBA00022574"/>
    </source>
</evidence>
<keyword evidence="16" id="KW-0968">Cytoplasmic vesicle</keyword>
<dbReference type="SUPFAM" id="SSF50978">
    <property type="entry name" value="WD40 repeat-like"/>
    <property type="match status" value="1"/>
</dbReference>
<dbReference type="EMBL" id="PDLM01000007">
    <property type="protein sequence ID" value="RDW73540.1"/>
    <property type="molecule type" value="Genomic_DNA"/>
</dbReference>
<comment type="similarity">
    <text evidence="3">Belongs to the WD repeat SCAP family.</text>
</comment>
<sequence length="1392" mass="153620">MPGTMSTPTYLCIYLQVVHIAPPEHICAMVAVKGREGGGKGRAKGQVEVEYDVDAGKAGREWMGTFSGSARDSHAADLDRNDEHPQEGAPHIGSGSGSGSGYGYGYGYGYGHRGEGTTAGAKEGWNTGKESRQCQRKPMRSDTADYSVGHSTAGRPLAGSPAVAANSRVAHVAAPPSRYTSSPLRCVCLQIEHLFFCARVFPFCSTLPIVLISNLATIFNSTTAPALCCNNTTAPRTTQALSTRSPRRRSSCAASCCCSRRAWQTIAVHPHHGKCFPRPSRAVLANSASRTTEPPVLSSTHPLRNYFTRYGTRASRHPVITLLISVATASILIYPFPFLYTNNFTNGASNLPHHVWTSAQPFEGDSTVPADVAMRSVWVHGSYMKALEPDVLLSALEIQDALLGPTVNFDPRKAPGPAGPRDDGLPNTSGRDLMHASHGMTNTSWFFHSPLQYWAGAAANIAHDPDIITTVNEGSQRSTAVNVTLRHSIVFSGKRFEDHRLVAADALVITLIHKLDSPVGKLWEERASELAGKASKNWHLYPEDGRPQSSTLYEFRFQPLSLQDDLFLALAYSLCTAYFFLSLTKLRALKSRIGLILAVATQIAVSIMSSFTICAILKIDLSKIPREAYPLVVLSVGLENIFRLINAVIMTPPDRPTATRMADAIGSTGHIALANATQNLVILWMLSRMVSPGLVAFCSFAAIALIFDFFYLLTFFAAVLSIDVRRTELTDALNRVSTRNQRYASSEKIPRQSWVDALLRGETTFSTRISGTVVMVGFILISQWHFSDNESFLQAVSRLNRIWQRPTQASRSAASLLSVDINQARTPTAWLRLQDHETAHEVINVIKPHSHSYIARVYEPLIFVLDGSDRTPTSFGVRPFLPAAYDFVHRQWLPFLVAVIVSVSAVCLLMNYLLWDEAVGSEMDDRPEDDPLLSVKTLGKGHALDIVLLTASNEGVLATVGLDRWIRIWDVRNERRNYLVDDPSAGIDPFPILAMTIDSDSNWLALLSAKEKVILWNIPEQRWGPVMSINNINRPPAAFFFGHDPAELINPVVVVRQNGMMTELHMEHNESRELLICKSPLVVVQPHAEKAFYNIPQPPLRIITASKRGCVHVVTQLESGWVSEGLEITAPDDDKNVISVVALPELSSFLAVRQHTVDLMDIFTHQVTHTFITQPMKPNSLRCFHSARRRPQCGSVGLASLGLVYTCATTGNVIMQVYLPERDGDTICFRDPWTPGSKTCCLWRETVERTYTVENPGKWMILQGGLIVGIRKREVSRPSPTPSKEPPTLRRRGQRVSVAKNNDPDEIWEVWTMSDHGETSSIPLCNYDDKIQDHLLVSTLGPVVQIGRRSIGVSLGNVIKVVTVGNERFDGTDKGNEALQVAARRKKKNRKE</sequence>
<dbReference type="PROSITE" id="PS00678">
    <property type="entry name" value="WD_REPEATS_1"/>
    <property type="match status" value="1"/>
</dbReference>
<organism evidence="21 22">
    <name type="scientific">Coleophoma cylindrospora</name>
    <dbReference type="NCBI Taxonomy" id="1849047"/>
    <lineage>
        <taxon>Eukaryota</taxon>
        <taxon>Fungi</taxon>
        <taxon>Dikarya</taxon>
        <taxon>Ascomycota</taxon>
        <taxon>Pezizomycotina</taxon>
        <taxon>Leotiomycetes</taxon>
        <taxon>Helotiales</taxon>
        <taxon>Dermateaceae</taxon>
        <taxon>Coleophoma</taxon>
    </lineage>
</organism>
<dbReference type="PANTHER" id="PTHR46378:SF1">
    <property type="entry name" value="STEROL REGULATORY ELEMENT-BINDING PROTEIN CLEAVAGE-ACTIVATING PROTEIN"/>
    <property type="match status" value="1"/>
</dbReference>
<keyword evidence="22" id="KW-1185">Reference proteome</keyword>
<evidence type="ECO:0000256" key="3">
    <source>
        <dbReference type="ARBA" id="ARBA00007410"/>
    </source>
</evidence>
<dbReference type="GO" id="GO:0032933">
    <property type="term" value="P:SREBP signaling pathway"/>
    <property type="evidence" value="ECO:0007669"/>
    <property type="project" value="InterPro"/>
</dbReference>
<comment type="caution">
    <text evidence="21">The sequence shown here is derived from an EMBL/GenBank/DDBJ whole genome shotgun (WGS) entry which is preliminary data.</text>
</comment>
<comment type="subcellular location">
    <subcellularLocation>
        <location evidence="17">Cytoplasmic vesicle</location>
        <location evidence="17">COPII-coated vesicle membrane</location>
    </subcellularLocation>
    <subcellularLocation>
        <location evidence="1">Endoplasmic reticulum membrane</location>
        <topology evidence="1">Multi-pass membrane protein</topology>
    </subcellularLocation>
    <subcellularLocation>
        <location evidence="2">Golgi apparatus membrane</location>
        <topology evidence="2">Multi-pass membrane protein</topology>
    </subcellularLocation>
</comment>
<dbReference type="InterPro" id="IPR030225">
    <property type="entry name" value="SCAP"/>
</dbReference>
<evidence type="ECO:0000259" key="20">
    <source>
        <dbReference type="PROSITE" id="PS50156"/>
    </source>
</evidence>
<dbReference type="InterPro" id="IPR019775">
    <property type="entry name" value="WD40_repeat_CS"/>
</dbReference>
<evidence type="ECO:0000313" key="22">
    <source>
        <dbReference type="Proteomes" id="UP000256645"/>
    </source>
</evidence>
<evidence type="ECO:0000256" key="17">
    <source>
        <dbReference type="ARBA" id="ARBA00049643"/>
    </source>
</evidence>
<dbReference type="InterPro" id="IPR036322">
    <property type="entry name" value="WD40_repeat_dom_sf"/>
</dbReference>
<dbReference type="GO" id="GO:0012507">
    <property type="term" value="C:ER to Golgi transport vesicle membrane"/>
    <property type="evidence" value="ECO:0007669"/>
    <property type="project" value="UniProtKB-SubCell"/>
</dbReference>
<evidence type="ECO:0000256" key="7">
    <source>
        <dbReference type="ARBA" id="ARBA00022737"/>
    </source>
</evidence>
<dbReference type="InterPro" id="IPR000731">
    <property type="entry name" value="SSD"/>
</dbReference>
<evidence type="ECO:0000256" key="19">
    <source>
        <dbReference type="SAM" id="Phobius"/>
    </source>
</evidence>
<dbReference type="GO" id="GO:0045540">
    <property type="term" value="P:regulation of cholesterol biosynthetic process"/>
    <property type="evidence" value="ECO:0007669"/>
    <property type="project" value="TreeGrafter"/>
</dbReference>
<evidence type="ECO:0000256" key="10">
    <source>
        <dbReference type="ARBA" id="ARBA00023034"/>
    </source>
</evidence>
<evidence type="ECO:0000256" key="11">
    <source>
        <dbReference type="ARBA" id="ARBA00023098"/>
    </source>
</evidence>
<evidence type="ECO:0000256" key="2">
    <source>
        <dbReference type="ARBA" id="ARBA00004653"/>
    </source>
</evidence>
<accession>A0A3D8RHU1</accession>
<feature type="region of interest" description="Disordered" evidence="18">
    <location>
        <begin position="1273"/>
        <end position="1298"/>
    </location>
</feature>
<evidence type="ECO:0000256" key="4">
    <source>
        <dbReference type="ARBA" id="ARBA00019541"/>
    </source>
</evidence>
<dbReference type="Gene3D" id="2.130.10.10">
    <property type="entry name" value="YVTN repeat-like/Quinoprotein amine dehydrogenase"/>
    <property type="match status" value="1"/>
</dbReference>
<name>A0A3D8RHU1_9HELO</name>
<feature type="compositionally biased region" description="Basic and acidic residues" evidence="18">
    <location>
        <begin position="71"/>
        <end position="86"/>
    </location>
</feature>
<dbReference type="InterPro" id="IPR015943">
    <property type="entry name" value="WD40/YVTN_repeat-like_dom_sf"/>
</dbReference>
<feature type="transmembrane region" description="Helical" evidence="19">
    <location>
        <begin position="664"/>
        <end position="687"/>
    </location>
</feature>
<evidence type="ECO:0000256" key="9">
    <source>
        <dbReference type="ARBA" id="ARBA00022989"/>
    </source>
</evidence>
<dbReference type="PANTHER" id="PTHR46378">
    <property type="entry name" value="STEROL REGULATORY ELEMENT-BINDING PROTEIN CLEAVAGE-ACTIVATING PROTEIN"/>
    <property type="match status" value="1"/>
</dbReference>
<feature type="domain" description="SSD" evidence="20">
    <location>
        <begin position="564"/>
        <end position="722"/>
    </location>
</feature>
<keyword evidence="13 19" id="KW-0472">Membrane</keyword>
<dbReference type="GO" id="GO:0000139">
    <property type="term" value="C:Golgi membrane"/>
    <property type="evidence" value="ECO:0007669"/>
    <property type="project" value="UniProtKB-SubCell"/>
</dbReference>
<feature type="region of interest" description="Disordered" evidence="18">
    <location>
        <begin position="63"/>
        <end position="96"/>
    </location>
</feature>
<evidence type="ECO:0000256" key="8">
    <source>
        <dbReference type="ARBA" id="ARBA00022824"/>
    </source>
</evidence>
<keyword evidence="6 19" id="KW-0812">Transmembrane</keyword>
<feature type="compositionally biased region" description="Basic and acidic residues" evidence="18">
    <location>
        <begin position="129"/>
        <end position="143"/>
    </location>
</feature>
<keyword evidence="8" id="KW-0256">Endoplasmic reticulum</keyword>
<gene>
    <name evidence="21" type="ORF">BP6252_07447</name>
</gene>
<reference evidence="21 22" key="1">
    <citation type="journal article" date="2018" name="IMA Fungus">
        <title>IMA Genome-F 9: Draft genome sequence of Annulohypoxylon stygium, Aspergillus mulundensis, Berkeleyomyces basicola (syn. Thielaviopsis basicola), Ceratocystis smalleyi, two Cercospora beticola strains, Coleophoma cylindrospora, Fusarium fracticaudum, Phialophora cf. hyalina, and Morchella septimelata.</title>
        <authorList>
            <person name="Wingfield B.D."/>
            <person name="Bills G.F."/>
            <person name="Dong Y."/>
            <person name="Huang W."/>
            <person name="Nel W.J."/>
            <person name="Swalarsk-Parry B.S."/>
            <person name="Vaghefi N."/>
            <person name="Wilken P.M."/>
            <person name="An Z."/>
            <person name="de Beer Z.W."/>
            <person name="De Vos L."/>
            <person name="Chen L."/>
            <person name="Duong T.A."/>
            <person name="Gao Y."/>
            <person name="Hammerbacher A."/>
            <person name="Kikkert J.R."/>
            <person name="Li Y."/>
            <person name="Li H."/>
            <person name="Li K."/>
            <person name="Li Q."/>
            <person name="Liu X."/>
            <person name="Ma X."/>
            <person name="Naidoo K."/>
            <person name="Pethybridge S.J."/>
            <person name="Sun J."/>
            <person name="Steenkamp E.T."/>
            <person name="van der Nest M.A."/>
            <person name="van Wyk S."/>
            <person name="Wingfield M.J."/>
            <person name="Xiong C."/>
            <person name="Yue Q."/>
            <person name="Zhang X."/>
        </authorList>
    </citation>
    <scope>NUCLEOTIDE SEQUENCE [LARGE SCALE GENOMIC DNA]</scope>
    <source>
        <strain evidence="21 22">BP6252</strain>
    </source>
</reference>